<evidence type="ECO:0000313" key="3">
    <source>
        <dbReference type="Proteomes" id="UP000035346"/>
    </source>
</evidence>
<reference evidence="2 3" key="1">
    <citation type="journal article" date="2015" name="PLoS ONE">
        <title>Genomic analysis reveals the molecular basis for capsule loss in the group B streptococcus population.</title>
        <authorList>
            <consortium name="DEVANI Consortium"/>
            <person name="Rosini R."/>
            <person name="Campisi E."/>
            <person name="De Chiara M."/>
            <person name="Tettelin H."/>
            <person name="Rinaudo D."/>
            <person name="Toniolo C."/>
            <person name="Metruccio M."/>
            <person name="Guidotti S."/>
            <person name="Sorensen U.B."/>
            <person name="Kilian M."/>
            <person name="Ramirez M."/>
            <person name="Janulczyk R."/>
            <person name="Donati C."/>
            <person name="Grandi G."/>
            <person name="Margarit I."/>
        </authorList>
    </citation>
    <scope>NUCLEOTIDE SEQUENCE [LARGE SCALE GENOMIC DNA]</scope>
    <source>
        <strain evidence="2 3">DK-B-USS-215</strain>
    </source>
</reference>
<sequence length="315" mass="37022">MVKTAVLMATYNGEKFISEQLDSIRQQTLKPDYVLLRDDCSTDETVNVVNNYIAKHGLEGWKIVKNDKNLGWRLNFRQLLIDVLAYEVDYVFFSDQDDTWYHHKNKMQVDIMEERQDINLLSADIDIKKLSEEATIPNNFKFNGEETISKYPLDFSYHNYRQGWTFCLRKSFVDQVMTFYSDNLILSHDNLFAGVSGVIGSGYNLNRSVGEHKRHAENASGNILNMSSSYERHLQELYFVLSYYIILVPFLEKSSSSQLREAKAYLDFNQQRYKNAQNKDFVAILKQMMTKKRFYDSFSNRIRDLVFLLKDIKRS</sequence>
<dbReference type="SUPFAM" id="SSF53448">
    <property type="entry name" value="Nucleotide-diphospho-sugar transferases"/>
    <property type="match status" value="1"/>
</dbReference>
<dbReference type="AlphaFoldDB" id="A0A837KXB6"/>
<dbReference type="EMBL" id="LBKL01000102">
    <property type="protein sequence ID" value="KLL35087.1"/>
    <property type="molecule type" value="Genomic_DNA"/>
</dbReference>
<dbReference type="InterPro" id="IPR029044">
    <property type="entry name" value="Nucleotide-diphossugar_trans"/>
</dbReference>
<gene>
    <name evidence="2" type="ORF">WA04_11390</name>
</gene>
<dbReference type="PANTHER" id="PTHR22916:SF3">
    <property type="entry name" value="UDP-GLCNAC:BETAGAL BETA-1,3-N-ACETYLGLUCOSAMINYLTRANSFERASE-LIKE PROTEIN 1"/>
    <property type="match status" value="1"/>
</dbReference>
<dbReference type="Gene3D" id="3.90.550.10">
    <property type="entry name" value="Spore Coat Polysaccharide Biosynthesis Protein SpsA, Chain A"/>
    <property type="match status" value="1"/>
</dbReference>
<keyword evidence="2" id="KW-0808">Transferase</keyword>
<dbReference type="GO" id="GO:0016758">
    <property type="term" value="F:hexosyltransferase activity"/>
    <property type="evidence" value="ECO:0007669"/>
    <property type="project" value="UniProtKB-ARBA"/>
</dbReference>
<feature type="domain" description="Glycosyltransferase 2-like" evidence="1">
    <location>
        <begin position="6"/>
        <end position="138"/>
    </location>
</feature>
<protein>
    <submittedName>
        <fullName evidence="2">Glycosyl transferase family 2</fullName>
    </submittedName>
</protein>
<proteinExistence type="predicted"/>
<dbReference type="InterPro" id="IPR001173">
    <property type="entry name" value="Glyco_trans_2-like"/>
</dbReference>
<accession>A0A837KXB6</accession>
<dbReference type="Proteomes" id="UP000035346">
    <property type="component" value="Unassembled WGS sequence"/>
</dbReference>
<dbReference type="PANTHER" id="PTHR22916">
    <property type="entry name" value="GLYCOSYLTRANSFERASE"/>
    <property type="match status" value="1"/>
</dbReference>
<name>A0A837KXB6_STRAG</name>
<dbReference type="RefSeq" id="WP_047209128.1">
    <property type="nucleotide sequence ID" value="NZ_LBKL01000102.1"/>
</dbReference>
<evidence type="ECO:0000313" key="2">
    <source>
        <dbReference type="EMBL" id="KLL35087.1"/>
    </source>
</evidence>
<comment type="caution">
    <text evidence="2">The sequence shown here is derived from an EMBL/GenBank/DDBJ whole genome shotgun (WGS) entry which is preliminary data.</text>
</comment>
<dbReference type="Pfam" id="PF00535">
    <property type="entry name" value="Glycos_transf_2"/>
    <property type="match status" value="1"/>
</dbReference>
<evidence type="ECO:0000259" key="1">
    <source>
        <dbReference type="Pfam" id="PF00535"/>
    </source>
</evidence>
<organism evidence="2 3">
    <name type="scientific">Streptococcus agalactiae</name>
    <dbReference type="NCBI Taxonomy" id="1311"/>
    <lineage>
        <taxon>Bacteria</taxon>
        <taxon>Bacillati</taxon>
        <taxon>Bacillota</taxon>
        <taxon>Bacilli</taxon>
        <taxon>Lactobacillales</taxon>
        <taxon>Streptococcaceae</taxon>
        <taxon>Streptococcus</taxon>
    </lineage>
</organism>